<dbReference type="InterPro" id="IPR000884">
    <property type="entry name" value="TSP1_rpt"/>
</dbReference>
<evidence type="ECO:0000259" key="3">
    <source>
        <dbReference type="PROSITE" id="PS50900"/>
    </source>
</evidence>
<dbReference type="SMART" id="SM00209">
    <property type="entry name" value="TSP1"/>
    <property type="match status" value="1"/>
</dbReference>
<accession>A0ABV0W383</accession>
<dbReference type="Gene3D" id="2.20.100.10">
    <property type="entry name" value="Thrombospondin type-1 (TSP1) repeat"/>
    <property type="match status" value="1"/>
</dbReference>
<dbReference type="Proteomes" id="UP001444071">
    <property type="component" value="Unassembled WGS sequence"/>
</dbReference>
<evidence type="ECO:0000313" key="5">
    <source>
        <dbReference type="Proteomes" id="UP001444071"/>
    </source>
</evidence>
<evidence type="ECO:0000256" key="1">
    <source>
        <dbReference type="ARBA" id="ARBA00022729"/>
    </source>
</evidence>
<comment type="caution">
    <text evidence="4">The sequence shown here is derived from an EMBL/GenBank/DDBJ whole genome shotgun (WGS) entry which is preliminary data.</text>
</comment>
<gene>
    <name evidence="4" type="ORF">XENORESO_015822</name>
</gene>
<organism evidence="4 5">
    <name type="scientific">Xenotaenia resolanae</name>
    <dbReference type="NCBI Taxonomy" id="208358"/>
    <lineage>
        <taxon>Eukaryota</taxon>
        <taxon>Metazoa</taxon>
        <taxon>Chordata</taxon>
        <taxon>Craniata</taxon>
        <taxon>Vertebrata</taxon>
        <taxon>Euteleostomi</taxon>
        <taxon>Actinopterygii</taxon>
        <taxon>Neopterygii</taxon>
        <taxon>Teleostei</taxon>
        <taxon>Neoteleostei</taxon>
        <taxon>Acanthomorphata</taxon>
        <taxon>Ovalentaria</taxon>
        <taxon>Atherinomorphae</taxon>
        <taxon>Cyprinodontiformes</taxon>
        <taxon>Goodeidae</taxon>
        <taxon>Xenotaenia</taxon>
    </lineage>
</organism>
<dbReference type="InterPro" id="IPR010909">
    <property type="entry name" value="PLAC"/>
</dbReference>
<proteinExistence type="predicted"/>
<keyword evidence="2" id="KW-0677">Repeat</keyword>
<dbReference type="EMBL" id="JAHRIM010025173">
    <property type="protein sequence ID" value="MEQ2263944.1"/>
    <property type="molecule type" value="Genomic_DNA"/>
</dbReference>
<dbReference type="Pfam" id="PF08686">
    <property type="entry name" value="PLAC"/>
    <property type="match status" value="1"/>
</dbReference>
<name>A0ABV0W383_9TELE</name>
<reference evidence="4 5" key="1">
    <citation type="submission" date="2021-06" db="EMBL/GenBank/DDBJ databases">
        <authorList>
            <person name="Palmer J.M."/>
        </authorList>
    </citation>
    <scope>NUCLEOTIDE SEQUENCE [LARGE SCALE GENOMIC DNA]</scope>
    <source>
        <strain evidence="4 5">XR_2019</strain>
        <tissue evidence="4">Muscle</tissue>
    </source>
</reference>
<protein>
    <recommendedName>
        <fullName evidence="3">PLAC domain-containing protein</fullName>
    </recommendedName>
</protein>
<feature type="domain" description="PLAC" evidence="3">
    <location>
        <begin position="119"/>
        <end position="156"/>
    </location>
</feature>
<dbReference type="InterPro" id="IPR036383">
    <property type="entry name" value="TSP1_rpt_sf"/>
</dbReference>
<keyword evidence="1" id="KW-0732">Signal</keyword>
<dbReference type="PROSITE" id="PS50092">
    <property type="entry name" value="TSP1"/>
    <property type="match status" value="1"/>
</dbReference>
<keyword evidence="5" id="KW-1185">Reference proteome</keyword>
<dbReference type="Pfam" id="PF19030">
    <property type="entry name" value="TSP1_ADAMTS"/>
    <property type="match status" value="1"/>
</dbReference>
<feature type="non-terminal residue" evidence="4">
    <location>
        <position position="1"/>
    </location>
</feature>
<evidence type="ECO:0000313" key="4">
    <source>
        <dbReference type="EMBL" id="MEQ2263944.1"/>
    </source>
</evidence>
<dbReference type="SUPFAM" id="SSF82895">
    <property type="entry name" value="TSP-1 type 1 repeat"/>
    <property type="match status" value="1"/>
</dbReference>
<evidence type="ECO:0000256" key="2">
    <source>
        <dbReference type="ARBA" id="ARBA00022737"/>
    </source>
</evidence>
<dbReference type="PROSITE" id="PS50900">
    <property type="entry name" value="PLAC"/>
    <property type="match status" value="1"/>
</dbReference>
<sequence>YVEYPVRRCRNMAKPLVDLQQVCSRAPCPELPRVVPGRTTTSFAGSGWYPSSWQQCSVSCGGGVQIRTIQCLQQSHASTGCPAHLRPITSRACNTNFCPAASPAPAPHNRVLAAGPTLKDERCIDHFNWCHLVPQHGVCNHRFYGQQCCKSCSSKKP</sequence>